<comment type="caution">
    <text evidence="1">The sequence shown here is derived from an EMBL/GenBank/DDBJ whole genome shotgun (WGS) entry which is preliminary data.</text>
</comment>
<protein>
    <submittedName>
        <fullName evidence="1">Uncharacterized protein</fullName>
    </submittedName>
</protein>
<keyword evidence="2" id="KW-1185">Reference proteome</keyword>
<dbReference type="EMBL" id="JBIMZQ010000004">
    <property type="protein sequence ID" value="KAL3671936.1"/>
    <property type="molecule type" value="Genomic_DNA"/>
</dbReference>
<name>A0ABD3G201_9STRA</name>
<reference evidence="1 2" key="1">
    <citation type="submission" date="2024-09" db="EMBL/GenBank/DDBJ databases">
        <title>Genome sequencing and assembly of Phytophthora oleae, isolate VK10A, causative agent of rot of olive drupes.</title>
        <authorList>
            <person name="Conti Taguali S."/>
            <person name="Riolo M."/>
            <person name="La Spada F."/>
            <person name="Cacciola S.O."/>
            <person name="Dionisio G."/>
        </authorList>
    </citation>
    <scope>NUCLEOTIDE SEQUENCE [LARGE SCALE GENOMIC DNA]</scope>
    <source>
        <strain evidence="1 2">VK10A</strain>
    </source>
</reference>
<gene>
    <name evidence="1" type="ORF">V7S43_002603</name>
</gene>
<evidence type="ECO:0000313" key="2">
    <source>
        <dbReference type="Proteomes" id="UP001632037"/>
    </source>
</evidence>
<dbReference type="Proteomes" id="UP001632037">
    <property type="component" value="Unassembled WGS sequence"/>
</dbReference>
<organism evidence="1 2">
    <name type="scientific">Phytophthora oleae</name>
    <dbReference type="NCBI Taxonomy" id="2107226"/>
    <lineage>
        <taxon>Eukaryota</taxon>
        <taxon>Sar</taxon>
        <taxon>Stramenopiles</taxon>
        <taxon>Oomycota</taxon>
        <taxon>Peronosporomycetes</taxon>
        <taxon>Peronosporales</taxon>
        <taxon>Peronosporaceae</taxon>
        <taxon>Phytophthora</taxon>
    </lineage>
</organism>
<evidence type="ECO:0000313" key="1">
    <source>
        <dbReference type="EMBL" id="KAL3671936.1"/>
    </source>
</evidence>
<dbReference type="AlphaFoldDB" id="A0ABD3G201"/>
<proteinExistence type="predicted"/>
<accession>A0ABD3G201</accession>
<sequence length="87" mass="9558">MSLLLYSWTYEVHDVRDPNPVVRHGFDFRGGITDAERAQHVVELQAWRVLGLPQPVPVAALSPLPDGRVCPGIVGINMVKLAKNVCA</sequence>